<dbReference type="EMBL" id="CP089274">
    <property type="protein sequence ID" value="USP74315.1"/>
    <property type="molecule type" value="Genomic_DNA"/>
</dbReference>
<proteinExistence type="predicted"/>
<evidence type="ECO:0000313" key="2">
    <source>
        <dbReference type="Proteomes" id="UP001056012"/>
    </source>
</evidence>
<dbReference type="OrthoDB" id="2951834at2759"/>
<gene>
    <name evidence="1" type="ORF">yc1106_01589</name>
</gene>
<evidence type="ECO:0000313" key="1">
    <source>
        <dbReference type="EMBL" id="USP74315.1"/>
    </source>
</evidence>
<dbReference type="VEuPathDB" id="FungiDB:yc1106_01589"/>
<sequence>MESSNTQPLPSGHSSLLKLPAELRYEIYDYLGPWEHKSYPFGRLIVSSIDRRAPPTALIATCRYLHDDILNHFYNTATICTAPQIIPGDWPAYADAITTLALRRIKKMELRLYWHDRHKKLSSQELYADAGTCLNSMIVFLQREAKNLRTITVSLSDILSVDWEINKRLLEPLKDLVPRVVLRLGEVIGLDDEKEARLRELLQLHLDALNETLPQPVEAEDPKQAVNTVNNE</sequence>
<organism evidence="1 2">
    <name type="scientific">Curvularia clavata</name>
    <dbReference type="NCBI Taxonomy" id="95742"/>
    <lineage>
        <taxon>Eukaryota</taxon>
        <taxon>Fungi</taxon>
        <taxon>Dikarya</taxon>
        <taxon>Ascomycota</taxon>
        <taxon>Pezizomycotina</taxon>
        <taxon>Dothideomycetes</taxon>
        <taxon>Pleosporomycetidae</taxon>
        <taxon>Pleosporales</taxon>
        <taxon>Pleosporineae</taxon>
        <taxon>Pleosporaceae</taxon>
        <taxon>Curvularia</taxon>
    </lineage>
</organism>
<protein>
    <recommendedName>
        <fullName evidence="3">F-box domain-containing protein</fullName>
    </recommendedName>
</protein>
<dbReference type="Proteomes" id="UP001056012">
    <property type="component" value="Chromosome 1"/>
</dbReference>
<reference evidence="1" key="1">
    <citation type="submission" date="2021-12" db="EMBL/GenBank/DDBJ databases">
        <title>Curvularia clavata genome.</title>
        <authorList>
            <person name="Cao Y."/>
        </authorList>
    </citation>
    <scope>NUCLEOTIDE SEQUENCE</scope>
    <source>
        <strain evidence="1">Yc1106</strain>
    </source>
</reference>
<evidence type="ECO:0008006" key="3">
    <source>
        <dbReference type="Google" id="ProtNLM"/>
    </source>
</evidence>
<dbReference type="AlphaFoldDB" id="A0A9Q8Z370"/>
<keyword evidence="2" id="KW-1185">Reference proteome</keyword>
<accession>A0A9Q8Z370</accession>
<name>A0A9Q8Z370_CURCL</name>